<keyword evidence="2" id="KW-1185">Reference proteome</keyword>
<dbReference type="Proteomes" id="UP000828941">
    <property type="component" value="Chromosome 13"/>
</dbReference>
<sequence>MNLRSGTKKSEEERSWEAEVMLVEGVGLDDNFWQEAKQATLTVLGIILGYLVVAKGELLLAVIFNPLLYALRGTRNGLSFITSKVLQSAAAGNQPAFDGTLKKENYHPASAKDNVIRKWGSE</sequence>
<gene>
    <name evidence="1" type="ORF">L6164_032295</name>
</gene>
<reference evidence="1 2" key="1">
    <citation type="journal article" date="2022" name="DNA Res.">
        <title>Chromosomal-level genome assembly of the orchid tree Bauhinia variegata (Leguminosae; Cercidoideae) supports the allotetraploid origin hypothesis of Bauhinia.</title>
        <authorList>
            <person name="Zhong Y."/>
            <person name="Chen Y."/>
            <person name="Zheng D."/>
            <person name="Pang J."/>
            <person name="Liu Y."/>
            <person name="Luo S."/>
            <person name="Meng S."/>
            <person name="Qian L."/>
            <person name="Wei D."/>
            <person name="Dai S."/>
            <person name="Zhou R."/>
        </authorList>
    </citation>
    <scope>NUCLEOTIDE SEQUENCE [LARGE SCALE GENOMIC DNA]</scope>
    <source>
        <strain evidence="1">BV-YZ2020</strain>
    </source>
</reference>
<accession>A0ACB9KN96</accession>
<protein>
    <submittedName>
        <fullName evidence="1">Uncharacterized protein</fullName>
    </submittedName>
</protein>
<comment type="caution">
    <text evidence="1">The sequence shown here is derived from an EMBL/GenBank/DDBJ whole genome shotgun (WGS) entry which is preliminary data.</text>
</comment>
<organism evidence="1 2">
    <name type="scientific">Bauhinia variegata</name>
    <name type="common">Purple orchid tree</name>
    <name type="synonym">Phanera variegata</name>
    <dbReference type="NCBI Taxonomy" id="167791"/>
    <lineage>
        <taxon>Eukaryota</taxon>
        <taxon>Viridiplantae</taxon>
        <taxon>Streptophyta</taxon>
        <taxon>Embryophyta</taxon>
        <taxon>Tracheophyta</taxon>
        <taxon>Spermatophyta</taxon>
        <taxon>Magnoliopsida</taxon>
        <taxon>eudicotyledons</taxon>
        <taxon>Gunneridae</taxon>
        <taxon>Pentapetalae</taxon>
        <taxon>rosids</taxon>
        <taxon>fabids</taxon>
        <taxon>Fabales</taxon>
        <taxon>Fabaceae</taxon>
        <taxon>Cercidoideae</taxon>
        <taxon>Cercideae</taxon>
        <taxon>Bauhiniinae</taxon>
        <taxon>Bauhinia</taxon>
    </lineage>
</organism>
<proteinExistence type="predicted"/>
<evidence type="ECO:0000313" key="1">
    <source>
        <dbReference type="EMBL" id="KAI4298777.1"/>
    </source>
</evidence>
<evidence type="ECO:0000313" key="2">
    <source>
        <dbReference type="Proteomes" id="UP000828941"/>
    </source>
</evidence>
<name>A0ACB9KN96_BAUVA</name>
<dbReference type="EMBL" id="CM039438">
    <property type="protein sequence ID" value="KAI4298777.1"/>
    <property type="molecule type" value="Genomic_DNA"/>
</dbReference>